<dbReference type="PANTHER" id="PTHR42923">
    <property type="entry name" value="PROTOPORPHYRINOGEN OXIDASE"/>
    <property type="match status" value="1"/>
</dbReference>
<feature type="compositionally biased region" description="Low complexity" evidence="1">
    <location>
        <begin position="230"/>
        <end position="239"/>
    </location>
</feature>
<feature type="domain" description="Amine oxidase" evidence="2">
    <location>
        <begin position="25"/>
        <end position="490"/>
    </location>
</feature>
<dbReference type="Gene3D" id="3.50.50.60">
    <property type="entry name" value="FAD/NAD(P)-binding domain"/>
    <property type="match status" value="1"/>
</dbReference>
<proteinExistence type="predicted"/>
<dbReference type="EMBL" id="CP091139">
    <property type="protein sequence ID" value="UUT36294.1"/>
    <property type="molecule type" value="Genomic_DNA"/>
</dbReference>
<dbReference type="Gene3D" id="1.10.3110.10">
    <property type="entry name" value="protoporphyrinogen ix oxidase, domain 3"/>
    <property type="match status" value="1"/>
</dbReference>
<name>A0ABY5NMG9_9MICO</name>
<dbReference type="Proteomes" id="UP001054811">
    <property type="component" value="Chromosome"/>
</dbReference>
<gene>
    <name evidence="3" type="ORF">L2X98_25340</name>
</gene>
<evidence type="ECO:0000259" key="2">
    <source>
        <dbReference type="Pfam" id="PF01593"/>
    </source>
</evidence>
<accession>A0ABY5NMG9</accession>
<dbReference type="InterPro" id="IPR036188">
    <property type="entry name" value="FAD/NAD-bd_sf"/>
</dbReference>
<dbReference type="InterPro" id="IPR002937">
    <property type="entry name" value="Amino_oxidase"/>
</dbReference>
<keyword evidence="4" id="KW-1185">Reference proteome</keyword>
<feature type="region of interest" description="Disordered" evidence="1">
    <location>
        <begin position="212"/>
        <end position="241"/>
    </location>
</feature>
<organism evidence="3 4">
    <name type="scientific">Microbacterium elymi</name>
    <dbReference type="NCBI Taxonomy" id="2909587"/>
    <lineage>
        <taxon>Bacteria</taxon>
        <taxon>Bacillati</taxon>
        <taxon>Actinomycetota</taxon>
        <taxon>Actinomycetes</taxon>
        <taxon>Micrococcales</taxon>
        <taxon>Microbacteriaceae</taxon>
        <taxon>Microbacterium</taxon>
    </lineage>
</organism>
<dbReference type="RefSeq" id="WP_259612943.1">
    <property type="nucleotide sequence ID" value="NZ_CP091139.2"/>
</dbReference>
<dbReference type="PANTHER" id="PTHR42923:SF3">
    <property type="entry name" value="PROTOPORPHYRINOGEN OXIDASE"/>
    <property type="match status" value="1"/>
</dbReference>
<evidence type="ECO:0000313" key="3">
    <source>
        <dbReference type="EMBL" id="UUT36294.1"/>
    </source>
</evidence>
<dbReference type="Gene3D" id="3.90.660.20">
    <property type="entry name" value="Protoporphyrinogen oxidase, mitochondrial, domain 2"/>
    <property type="match status" value="1"/>
</dbReference>
<dbReference type="SUPFAM" id="SSF51905">
    <property type="entry name" value="FAD/NAD(P)-binding domain"/>
    <property type="match status" value="1"/>
</dbReference>
<sequence>MTTARPGARRRSTPQRVVVIGGGAAGLVAARTCTVADCEVTVLEAGPTLGGSVARQEIADLVLDAGAESFATRGGAVAGLIDELGLGAHVVWPNAAGAWLHLSDRTVPMPKGGLLGIPPRPLARDVVAAIGLRAAWRAQRDRLFRMPRTADPATLGALVRERMGQAVLDRLVSPVATGVYSSSADDLAVDAIAPGLRAALVRTRSLARAAHEVRSGGAPTRPAAAGSHQTAGTPTTPGSAAGGLRGGMHTLIEALADDVLARGGGILIGTTADALARADDGTWVIHLAGDSTMTADAVVVATPDASALRLLTSIAPALADLDWPAPTRVELATLVLDAPELDAAPRGTGLLVAEDAHDRVAAKALTHATAKWAWLAEAAGAGRHVVRLSYGRAGAGNPAEDLDAAALRALALRDATALLGTPLRDEQVIGFGRAAWANAVPLAARGQADRIRAVREAVAAAPGLEATGAWLAGTGLASVIPDARAAASRIQRS</sequence>
<evidence type="ECO:0000313" key="4">
    <source>
        <dbReference type="Proteomes" id="UP001054811"/>
    </source>
</evidence>
<reference evidence="3" key="1">
    <citation type="submission" date="2022-01" db="EMBL/GenBank/DDBJ databases">
        <title>Microbacterium eymi and Microbacterium rhizovicinus sp. nov., isolated from the rhizospheric soil of Elymus tsukushiensis, a plant native to the Dokdo Islands, Republic of Korea.</title>
        <authorList>
            <person name="Hwang Y.J."/>
        </authorList>
    </citation>
    <scope>NUCLEOTIDE SEQUENCE</scope>
    <source>
        <strain evidence="3">KUDC0405</strain>
    </source>
</reference>
<dbReference type="Pfam" id="PF01593">
    <property type="entry name" value="Amino_oxidase"/>
    <property type="match status" value="1"/>
</dbReference>
<protein>
    <submittedName>
        <fullName evidence="3">FAD-dependent oxidoreductase</fullName>
    </submittedName>
</protein>
<evidence type="ECO:0000256" key="1">
    <source>
        <dbReference type="SAM" id="MobiDB-lite"/>
    </source>
</evidence>
<dbReference type="InterPro" id="IPR050464">
    <property type="entry name" value="Zeta_carotene_desat/Oxidored"/>
</dbReference>